<gene>
    <name evidence="1" type="ORF">HMPREF9944_01643</name>
</gene>
<proteinExistence type="predicted"/>
<sequence>MENENNEQQGLQIDLRPEVAKGVYANLALITHSSSDFVLDFATMLPGMPKPEVGARVVMAPEHAKRLLQALQENVHNYEQQFGKIVIPEQQSRMAAPFKMPETES</sequence>
<dbReference type="RefSeq" id="WP_008565612.1">
    <property type="nucleotide sequence ID" value="NZ_JH594504.1"/>
</dbReference>
<dbReference type="InterPro" id="IPR021857">
    <property type="entry name" value="DUF3467"/>
</dbReference>
<dbReference type="Proteomes" id="UP000003167">
    <property type="component" value="Unassembled WGS sequence"/>
</dbReference>
<dbReference type="STRING" id="999422.HMPREF9944_01643"/>
<dbReference type="HOGENOM" id="CLU_153689_1_0_10"/>
<reference evidence="1 2" key="1">
    <citation type="submission" date="2011-12" db="EMBL/GenBank/DDBJ databases">
        <title>The Genome Sequence of Prevotella maculosa OT 289.</title>
        <authorList>
            <consortium name="The Broad Institute Genome Sequencing Platform"/>
            <person name="Earl A."/>
            <person name="Ward D."/>
            <person name="Feldgarden M."/>
            <person name="Gevers D."/>
            <person name="Izard J."/>
            <person name="Blanton J.M."/>
            <person name="Mathney J."/>
            <person name="Tanner A.C."/>
            <person name="Dewhirst F.E."/>
            <person name="Young S.K."/>
            <person name="Zeng Q."/>
            <person name="Gargeya S."/>
            <person name="Fitzgerald M."/>
            <person name="Haas B."/>
            <person name="Abouelleil A."/>
            <person name="Alvarado L."/>
            <person name="Arachchi H.M."/>
            <person name="Berlin A."/>
            <person name="Chapman S.B."/>
            <person name="Gearin G."/>
            <person name="Goldberg J."/>
            <person name="Griggs A."/>
            <person name="Gujja S."/>
            <person name="Hansen M."/>
            <person name="Heiman D."/>
            <person name="Howarth C."/>
            <person name="Larimer J."/>
            <person name="Lui A."/>
            <person name="MacDonald P.J.P."/>
            <person name="McCowen C."/>
            <person name="Montmayeur A."/>
            <person name="Murphy C."/>
            <person name="Neiman D."/>
            <person name="Pearson M."/>
            <person name="Priest M."/>
            <person name="Roberts A."/>
            <person name="Saif S."/>
            <person name="Shea T."/>
            <person name="Sisk P."/>
            <person name="Stolte C."/>
            <person name="Sykes S."/>
            <person name="Wortman J."/>
            <person name="Nusbaum C."/>
            <person name="Birren B."/>
        </authorList>
    </citation>
    <scope>NUCLEOTIDE SEQUENCE [LARGE SCALE GENOMIC DNA]</scope>
    <source>
        <strain evidence="1 2">OT 289</strain>
    </source>
</reference>
<dbReference type="OrthoDB" id="9813817at2"/>
<comment type="caution">
    <text evidence="1">The sequence shown here is derived from an EMBL/GenBank/DDBJ whole genome shotgun (WGS) entry which is preliminary data.</text>
</comment>
<accession>H1HN99</accession>
<dbReference type="Pfam" id="PF11950">
    <property type="entry name" value="DUF3467"/>
    <property type="match status" value="1"/>
</dbReference>
<dbReference type="PATRIC" id="fig|999422.3.peg.1725"/>
<dbReference type="AlphaFoldDB" id="H1HN99"/>
<name>H1HN99_9BACT</name>
<protein>
    <recommendedName>
        <fullName evidence="3">DUF3467 domain-containing protein</fullName>
    </recommendedName>
</protein>
<organism evidence="1 2">
    <name type="scientific">Segatella maculosa OT 289</name>
    <dbReference type="NCBI Taxonomy" id="999422"/>
    <lineage>
        <taxon>Bacteria</taxon>
        <taxon>Pseudomonadati</taxon>
        <taxon>Bacteroidota</taxon>
        <taxon>Bacteroidia</taxon>
        <taxon>Bacteroidales</taxon>
        <taxon>Prevotellaceae</taxon>
        <taxon>Segatella</taxon>
    </lineage>
</organism>
<evidence type="ECO:0008006" key="3">
    <source>
        <dbReference type="Google" id="ProtNLM"/>
    </source>
</evidence>
<keyword evidence="2" id="KW-1185">Reference proteome</keyword>
<dbReference type="EMBL" id="AGEK01000028">
    <property type="protein sequence ID" value="EHO69786.1"/>
    <property type="molecule type" value="Genomic_DNA"/>
</dbReference>
<evidence type="ECO:0000313" key="2">
    <source>
        <dbReference type="Proteomes" id="UP000003167"/>
    </source>
</evidence>
<evidence type="ECO:0000313" key="1">
    <source>
        <dbReference type="EMBL" id="EHO69786.1"/>
    </source>
</evidence>